<comment type="caution">
    <text evidence="1">The sequence shown here is derived from an EMBL/GenBank/DDBJ whole genome shotgun (WGS) entry which is preliminary data.</text>
</comment>
<evidence type="ECO:0000313" key="2">
    <source>
        <dbReference type="Proteomes" id="UP000249304"/>
    </source>
</evidence>
<dbReference type="Proteomes" id="UP000249304">
    <property type="component" value="Unassembled WGS sequence"/>
</dbReference>
<organism evidence="1 2">
    <name type="scientific">Nonomuraea aridisoli</name>
    <dbReference type="NCBI Taxonomy" id="2070368"/>
    <lineage>
        <taxon>Bacteria</taxon>
        <taxon>Bacillati</taxon>
        <taxon>Actinomycetota</taxon>
        <taxon>Actinomycetes</taxon>
        <taxon>Streptosporangiales</taxon>
        <taxon>Streptosporangiaceae</taxon>
        <taxon>Nonomuraea</taxon>
    </lineage>
</organism>
<proteinExistence type="predicted"/>
<dbReference type="EMBL" id="POUD01000324">
    <property type="protein sequence ID" value="PZG06583.1"/>
    <property type="molecule type" value="Genomic_DNA"/>
</dbReference>
<keyword evidence="2" id="KW-1185">Reference proteome</keyword>
<protein>
    <submittedName>
        <fullName evidence="1">Uncharacterized protein</fullName>
    </submittedName>
</protein>
<accession>A0A2W2D6P1</accession>
<reference evidence="1 2" key="1">
    <citation type="submission" date="2018-01" db="EMBL/GenBank/DDBJ databases">
        <title>Draft genome sequence of Nonomuraea sp. KC333.</title>
        <authorList>
            <person name="Sahin N."/>
            <person name="Saygin H."/>
            <person name="Ay H."/>
        </authorList>
    </citation>
    <scope>NUCLEOTIDE SEQUENCE [LARGE SCALE GENOMIC DNA]</scope>
    <source>
        <strain evidence="1 2">KC333</strain>
    </source>
</reference>
<gene>
    <name evidence="1" type="ORF">C1J01_42195</name>
</gene>
<sequence length="166" mass="18656">MPFVQHADRFCSWYSSDPADQIPVTPDWWGPAEETGWPHVGECRNCGERGHVWTPPPIAPEVRDNASAFARWMREAISHQAGRLGGSAFVAHRTEADVALMDWHGPTEMIMMEGANPPRRVLRCRECSSADYPCRTLRMAAAPYRFDYPGHRMEWLWAASSSAGGV</sequence>
<dbReference type="AlphaFoldDB" id="A0A2W2D6P1"/>
<evidence type="ECO:0000313" key="1">
    <source>
        <dbReference type="EMBL" id="PZG06583.1"/>
    </source>
</evidence>
<name>A0A2W2D6P1_9ACTN</name>